<name>A0AAQ4F019_AMBAM</name>
<evidence type="ECO:0000313" key="3">
    <source>
        <dbReference type="Proteomes" id="UP001321473"/>
    </source>
</evidence>
<dbReference type="AlphaFoldDB" id="A0AAQ4F019"/>
<keyword evidence="1" id="KW-0732">Signal</keyword>
<dbReference type="Proteomes" id="UP001321473">
    <property type="component" value="Unassembled WGS sequence"/>
</dbReference>
<evidence type="ECO:0008006" key="4">
    <source>
        <dbReference type="Google" id="ProtNLM"/>
    </source>
</evidence>
<sequence>MRASSLAAVIIFFLVGILARISTGGFHLNIGKTGANECAAWEGSCIKESQCKGKINRTLTCSGFRNKCCLYKN</sequence>
<evidence type="ECO:0000256" key="1">
    <source>
        <dbReference type="SAM" id="SignalP"/>
    </source>
</evidence>
<proteinExistence type="predicted"/>
<gene>
    <name evidence="2" type="ORF">V5799_018546</name>
</gene>
<comment type="caution">
    <text evidence="2">The sequence shown here is derived from an EMBL/GenBank/DDBJ whole genome shotgun (WGS) entry which is preliminary data.</text>
</comment>
<reference evidence="2 3" key="1">
    <citation type="journal article" date="2023" name="Arcadia Sci">
        <title>De novo assembly of a long-read Amblyomma americanum tick genome.</title>
        <authorList>
            <person name="Chou S."/>
            <person name="Poskanzer K.E."/>
            <person name="Rollins M."/>
            <person name="Thuy-Boun P.S."/>
        </authorList>
    </citation>
    <scope>NUCLEOTIDE SEQUENCE [LARGE SCALE GENOMIC DNA]</scope>
    <source>
        <strain evidence="2">F_SG_1</strain>
        <tissue evidence="2">Salivary glands</tissue>
    </source>
</reference>
<dbReference type="EMBL" id="JARKHS020009178">
    <property type="protein sequence ID" value="KAK8780112.1"/>
    <property type="molecule type" value="Genomic_DNA"/>
</dbReference>
<evidence type="ECO:0000313" key="2">
    <source>
        <dbReference type="EMBL" id="KAK8780112.1"/>
    </source>
</evidence>
<accession>A0AAQ4F019</accession>
<organism evidence="2 3">
    <name type="scientific">Amblyomma americanum</name>
    <name type="common">Lone star tick</name>
    <dbReference type="NCBI Taxonomy" id="6943"/>
    <lineage>
        <taxon>Eukaryota</taxon>
        <taxon>Metazoa</taxon>
        <taxon>Ecdysozoa</taxon>
        <taxon>Arthropoda</taxon>
        <taxon>Chelicerata</taxon>
        <taxon>Arachnida</taxon>
        <taxon>Acari</taxon>
        <taxon>Parasitiformes</taxon>
        <taxon>Ixodida</taxon>
        <taxon>Ixodoidea</taxon>
        <taxon>Ixodidae</taxon>
        <taxon>Amblyomminae</taxon>
        <taxon>Amblyomma</taxon>
    </lineage>
</organism>
<feature type="chain" id="PRO_5042980060" description="Secreted protein" evidence="1">
    <location>
        <begin position="20"/>
        <end position="73"/>
    </location>
</feature>
<keyword evidence="3" id="KW-1185">Reference proteome</keyword>
<protein>
    <recommendedName>
        <fullName evidence="4">Secreted protein</fullName>
    </recommendedName>
</protein>
<feature type="signal peptide" evidence="1">
    <location>
        <begin position="1"/>
        <end position="19"/>
    </location>
</feature>